<dbReference type="EMBL" id="JANBOH010000149">
    <property type="protein sequence ID" value="KAJ1644676.1"/>
    <property type="molecule type" value="Genomic_DNA"/>
</dbReference>
<dbReference type="PROSITE" id="PS50103">
    <property type="entry name" value="ZF_C3H1"/>
    <property type="match status" value="3"/>
</dbReference>
<dbReference type="SUPFAM" id="SSF90229">
    <property type="entry name" value="CCCH zinc finger"/>
    <property type="match status" value="1"/>
</dbReference>
<evidence type="ECO:0000313" key="8">
    <source>
        <dbReference type="Proteomes" id="UP001145021"/>
    </source>
</evidence>
<protein>
    <recommendedName>
        <fullName evidence="6">C3H1-type domain-containing protein</fullName>
    </recommendedName>
</protein>
<feature type="domain" description="C3H1-type" evidence="6">
    <location>
        <begin position="296"/>
        <end position="324"/>
    </location>
</feature>
<feature type="zinc finger region" description="C3H1-type" evidence="4">
    <location>
        <begin position="269"/>
        <end position="295"/>
    </location>
</feature>
<comment type="caution">
    <text evidence="7">The sequence shown here is derived from an EMBL/GenBank/DDBJ whole genome shotgun (WGS) entry which is preliminary data.</text>
</comment>
<gene>
    <name evidence="7" type="ORF">LPJ64_003660</name>
</gene>
<name>A0A9W8CJC2_9FUNG</name>
<evidence type="ECO:0000256" key="3">
    <source>
        <dbReference type="ARBA" id="ARBA00022833"/>
    </source>
</evidence>
<sequence>MSDNEELKRQIALLQSAIISQRPSVGKSARYSSSLFRPHSQRFSPVRPVVRPSRNMKLIVKDESQANGKKQQENAFTTEIRGSDSDNMVKYVSSGNKLVRVGSGLSTVSSSHMASVRRPSPGFGLVRPRNSSMTLRNAGQDHSSSSRVVNIDGEAYVRKGRGNKLVRASAAPEKPASNNNNARAGGSIENKRIISIDGEDFIRSKSGSLIRISALRKYNRYRDSNDYRRAAVAAFKASKRQKKRLCTKFLYDKCESTADECAFSHELGPETVPLCLHYQRDMCTKPSCRFVHIKDNPEAPTCRDFVYKGFCPKGSGCKHRHIWQCPDWVEKGKCMHKKCKLPHPFPSKKSASGAQTSVETALGARQMSNEDEEHFVKSYIQRPMFDKNRESDEVDDLLLLENELARGEDDEEEEEEEEEDEGHEDLEDDLSGDEAEELLKWYDDNFSKDNKDVDSAVNTM</sequence>
<accession>A0A9W8CJC2</accession>
<evidence type="ECO:0000259" key="6">
    <source>
        <dbReference type="PROSITE" id="PS50103"/>
    </source>
</evidence>
<dbReference type="Proteomes" id="UP001145021">
    <property type="component" value="Unassembled WGS sequence"/>
</dbReference>
<dbReference type="Gene3D" id="4.10.1000.10">
    <property type="entry name" value="Zinc finger, CCCH-type"/>
    <property type="match status" value="2"/>
</dbReference>
<feature type="region of interest" description="Disordered" evidence="5">
    <location>
        <begin position="402"/>
        <end position="436"/>
    </location>
</feature>
<reference evidence="7" key="1">
    <citation type="submission" date="2022-07" db="EMBL/GenBank/DDBJ databases">
        <title>Phylogenomic reconstructions and comparative analyses of Kickxellomycotina fungi.</title>
        <authorList>
            <person name="Reynolds N.K."/>
            <person name="Stajich J.E."/>
            <person name="Barry K."/>
            <person name="Grigoriev I.V."/>
            <person name="Crous P."/>
            <person name="Smith M.E."/>
        </authorList>
    </citation>
    <scope>NUCLEOTIDE SEQUENCE</scope>
    <source>
        <strain evidence="7">NBRC 105413</strain>
    </source>
</reference>
<keyword evidence="1 4" id="KW-0479">Metal-binding</keyword>
<evidence type="ECO:0000256" key="4">
    <source>
        <dbReference type="PROSITE-ProRule" id="PRU00723"/>
    </source>
</evidence>
<keyword evidence="2 4" id="KW-0863">Zinc-finger</keyword>
<evidence type="ECO:0000256" key="1">
    <source>
        <dbReference type="ARBA" id="ARBA00022723"/>
    </source>
</evidence>
<dbReference type="InterPro" id="IPR036855">
    <property type="entry name" value="Znf_CCCH_sf"/>
</dbReference>
<dbReference type="SMART" id="SM00356">
    <property type="entry name" value="ZnF_C3H1"/>
    <property type="match status" value="3"/>
</dbReference>
<feature type="domain" description="C3H1-type" evidence="6">
    <location>
        <begin position="269"/>
        <end position="295"/>
    </location>
</feature>
<feature type="compositionally biased region" description="Acidic residues" evidence="5">
    <location>
        <begin position="408"/>
        <end position="436"/>
    </location>
</feature>
<evidence type="ECO:0000256" key="2">
    <source>
        <dbReference type="ARBA" id="ARBA00022771"/>
    </source>
</evidence>
<dbReference type="PANTHER" id="PTHR46156">
    <property type="entry name" value="CCCH ZINGC FINGER"/>
    <property type="match status" value="1"/>
</dbReference>
<feature type="domain" description="C3H1-type" evidence="6">
    <location>
        <begin position="240"/>
        <end position="268"/>
    </location>
</feature>
<evidence type="ECO:0000256" key="5">
    <source>
        <dbReference type="SAM" id="MobiDB-lite"/>
    </source>
</evidence>
<organism evidence="7 8">
    <name type="scientific">Coemansia asiatica</name>
    <dbReference type="NCBI Taxonomy" id="1052880"/>
    <lineage>
        <taxon>Eukaryota</taxon>
        <taxon>Fungi</taxon>
        <taxon>Fungi incertae sedis</taxon>
        <taxon>Zoopagomycota</taxon>
        <taxon>Kickxellomycotina</taxon>
        <taxon>Kickxellomycetes</taxon>
        <taxon>Kickxellales</taxon>
        <taxon>Kickxellaceae</taxon>
        <taxon>Coemansia</taxon>
    </lineage>
</organism>
<keyword evidence="3 4" id="KW-0862">Zinc</keyword>
<dbReference type="GO" id="GO:0005634">
    <property type="term" value="C:nucleus"/>
    <property type="evidence" value="ECO:0007669"/>
    <property type="project" value="TreeGrafter"/>
</dbReference>
<dbReference type="InterPro" id="IPR000571">
    <property type="entry name" value="Znf_CCCH"/>
</dbReference>
<keyword evidence="8" id="KW-1185">Reference proteome</keyword>
<feature type="region of interest" description="Disordered" evidence="5">
    <location>
        <begin position="345"/>
        <end position="370"/>
    </location>
</feature>
<dbReference type="AlphaFoldDB" id="A0A9W8CJC2"/>
<dbReference type="PANTHER" id="PTHR46156:SF1">
    <property type="entry name" value="ZINC FINGER CCCH DOMAIN-CONTAINING PROTEIN 3"/>
    <property type="match status" value="1"/>
</dbReference>
<evidence type="ECO:0000313" key="7">
    <source>
        <dbReference type="EMBL" id="KAJ1644676.1"/>
    </source>
</evidence>
<feature type="compositionally biased region" description="Polar residues" evidence="5">
    <location>
        <begin position="349"/>
        <end position="359"/>
    </location>
</feature>
<dbReference type="GO" id="GO:0008270">
    <property type="term" value="F:zinc ion binding"/>
    <property type="evidence" value="ECO:0007669"/>
    <property type="project" value="UniProtKB-KW"/>
</dbReference>
<feature type="zinc finger region" description="C3H1-type" evidence="4">
    <location>
        <begin position="240"/>
        <end position="268"/>
    </location>
</feature>
<proteinExistence type="predicted"/>
<feature type="zinc finger region" description="C3H1-type" evidence="4">
    <location>
        <begin position="296"/>
        <end position="324"/>
    </location>
</feature>